<keyword evidence="2" id="KW-1185">Reference proteome</keyword>
<reference evidence="1" key="1">
    <citation type="submission" date="2022-07" db="EMBL/GenBank/DDBJ databases">
        <authorList>
            <person name="Macas J."/>
            <person name="Novak P."/>
            <person name="Neumann P."/>
        </authorList>
    </citation>
    <scope>NUCLEOTIDE SEQUENCE</scope>
</reference>
<comment type="caution">
    <text evidence="1">The sequence shown here is derived from an EMBL/GenBank/DDBJ whole genome shotgun (WGS) entry which is preliminary data.</text>
</comment>
<dbReference type="Proteomes" id="UP001152484">
    <property type="component" value="Unassembled WGS sequence"/>
</dbReference>
<name>A0A9P1EFW7_CUSEU</name>
<accession>A0A9P1EFW7</accession>
<protein>
    <submittedName>
        <fullName evidence="1">Uncharacterized protein</fullName>
    </submittedName>
</protein>
<evidence type="ECO:0000313" key="2">
    <source>
        <dbReference type="Proteomes" id="UP001152484"/>
    </source>
</evidence>
<sequence>MIRIHWFLSLTTSRLPLVSPSLPFLLFFLLISIPFPPHSSFIYSCASTQSFHQHQRRGCNWNQCDGEDETVDSLLQQEALIPGLNIEEKMLELQGDNIDTKFHSKTKFRHVGVISRFAGSSFATFRNIY</sequence>
<organism evidence="1 2">
    <name type="scientific">Cuscuta europaea</name>
    <name type="common">European dodder</name>
    <dbReference type="NCBI Taxonomy" id="41803"/>
    <lineage>
        <taxon>Eukaryota</taxon>
        <taxon>Viridiplantae</taxon>
        <taxon>Streptophyta</taxon>
        <taxon>Embryophyta</taxon>
        <taxon>Tracheophyta</taxon>
        <taxon>Spermatophyta</taxon>
        <taxon>Magnoliopsida</taxon>
        <taxon>eudicotyledons</taxon>
        <taxon>Gunneridae</taxon>
        <taxon>Pentapetalae</taxon>
        <taxon>asterids</taxon>
        <taxon>lamiids</taxon>
        <taxon>Solanales</taxon>
        <taxon>Convolvulaceae</taxon>
        <taxon>Cuscuteae</taxon>
        <taxon>Cuscuta</taxon>
        <taxon>Cuscuta subgen. Cuscuta</taxon>
    </lineage>
</organism>
<evidence type="ECO:0000313" key="1">
    <source>
        <dbReference type="EMBL" id="CAH9103610.1"/>
    </source>
</evidence>
<dbReference type="AlphaFoldDB" id="A0A9P1EFW7"/>
<gene>
    <name evidence="1" type="ORF">CEURO_LOCUS16198</name>
</gene>
<proteinExistence type="predicted"/>
<dbReference type="EMBL" id="CAMAPE010000045">
    <property type="protein sequence ID" value="CAH9103610.1"/>
    <property type="molecule type" value="Genomic_DNA"/>
</dbReference>